<reference evidence="2 3" key="1">
    <citation type="submission" date="2022-12" db="EMBL/GenBank/DDBJ databases">
        <title>Genomic features and morphological characterization of a novel Knufia sp. strain isolated from spacecraft assembly facility.</title>
        <authorList>
            <person name="Teixeira M."/>
            <person name="Chander A.M."/>
            <person name="Stajich J.E."/>
            <person name="Venkateswaran K."/>
        </authorList>
    </citation>
    <scope>NUCLEOTIDE SEQUENCE [LARGE SCALE GENOMIC DNA]</scope>
    <source>
        <strain evidence="2 3">FJI-L2-BK-P2</strain>
    </source>
</reference>
<organism evidence="2 3">
    <name type="scientific">Knufia fluminis</name>
    <dbReference type="NCBI Taxonomy" id="191047"/>
    <lineage>
        <taxon>Eukaryota</taxon>
        <taxon>Fungi</taxon>
        <taxon>Dikarya</taxon>
        <taxon>Ascomycota</taxon>
        <taxon>Pezizomycotina</taxon>
        <taxon>Eurotiomycetes</taxon>
        <taxon>Chaetothyriomycetidae</taxon>
        <taxon>Chaetothyriales</taxon>
        <taxon>Trichomeriaceae</taxon>
        <taxon>Knufia</taxon>
    </lineage>
</organism>
<protein>
    <submittedName>
        <fullName evidence="2">Uncharacterized protein</fullName>
    </submittedName>
</protein>
<comment type="caution">
    <text evidence="2">The sequence shown here is derived from an EMBL/GenBank/DDBJ whole genome shotgun (WGS) entry which is preliminary data.</text>
</comment>
<feature type="compositionally biased region" description="Basic residues" evidence="1">
    <location>
        <begin position="98"/>
        <end position="109"/>
    </location>
</feature>
<feature type="region of interest" description="Disordered" evidence="1">
    <location>
        <begin position="89"/>
        <end position="129"/>
    </location>
</feature>
<sequence>MSFWTMSETYIDTVSGIQYAADTVLQKVVLVGVVKLHPGGHAFDPDNAKQIGTNAAQTRPFVVVVVVKIRRTVPPETNSTSRLACEAAEIRHSGQHSPAHKHLNHKKEGRQRPDRDRPENTIDPPNVCD</sequence>
<proteinExistence type="predicted"/>
<dbReference type="AlphaFoldDB" id="A0AAN8I2Y1"/>
<evidence type="ECO:0000313" key="2">
    <source>
        <dbReference type="EMBL" id="KAK5947691.1"/>
    </source>
</evidence>
<evidence type="ECO:0000256" key="1">
    <source>
        <dbReference type="SAM" id="MobiDB-lite"/>
    </source>
</evidence>
<keyword evidence="3" id="KW-1185">Reference proteome</keyword>
<dbReference type="EMBL" id="JAKLMC020000123">
    <property type="protein sequence ID" value="KAK5947691.1"/>
    <property type="molecule type" value="Genomic_DNA"/>
</dbReference>
<evidence type="ECO:0000313" key="3">
    <source>
        <dbReference type="Proteomes" id="UP001316803"/>
    </source>
</evidence>
<gene>
    <name evidence="2" type="ORF">OHC33_011293</name>
</gene>
<accession>A0AAN8I2Y1</accession>
<feature type="compositionally biased region" description="Basic and acidic residues" evidence="1">
    <location>
        <begin position="110"/>
        <end position="120"/>
    </location>
</feature>
<name>A0AAN8I2Y1_9EURO</name>
<dbReference type="Proteomes" id="UP001316803">
    <property type="component" value="Unassembled WGS sequence"/>
</dbReference>